<gene>
    <name evidence="2" type="ORF">MONAX_5E044029</name>
</gene>
<dbReference type="AlphaFoldDB" id="A0A5E4CAD5"/>
<reference evidence="2" key="1">
    <citation type="submission" date="2019-04" db="EMBL/GenBank/DDBJ databases">
        <authorList>
            <person name="Alioto T."/>
            <person name="Alioto T."/>
        </authorList>
    </citation>
    <scope>NUCLEOTIDE SEQUENCE [LARGE SCALE GENOMIC DNA]</scope>
</reference>
<feature type="compositionally biased region" description="Basic residues" evidence="1">
    <location>
        <begin position="48"/>
        <end position="60"/>
    </location>
</feature>
<organism evidence="2 3">
    <name type="scientific">Marmota monax</name>
    <name type="common">Woodchuck</name>
    <dbReference type="NCBI Taxonomy" id="9995"/>
    <lineage>
        <taxon>Eukaryota</taxon>
        <taxon>Metazoa</taxon>
        <taxon>Chordata</taxon>
        <taxon>Craniata</taxon>
        <taxon>Vertebrata</taxon>
        <taxon>Euteleostomi</taxon>
        <taxon>Mammalia</taxon>
        <taxon>Eutheria</taxon>
        <taxon>Euarchontoglires</taxon>
        <taxon>Glires</taxon>
        <taxon>Rodentia</taxon>
        <taxon>Sciuromorpha</taxon>
        <taxon>Sciuridae</taxon>
        <taxon>Xerinae</taxon>
        <taxon>Marmotini</taxon>
        <taxon>Marmota</taxon>
    </lineage>
</organism>
<name>A0A5E4CAD5_MARMO</name>
<feature type="region of interest" description="Disordered" evidence="1">
    <location>
        <begin position="104"/>
        <end position="123"/>
    </location>
</feature>
<evidence type="ECO:0000313" key="2">
    <source>
        <dbReference type="EMBL" id="VTJ77802.1"/>
    </source>
</evidence>
<dbReference type="EMBL" id="CABDUW010001004">
    <property type="protein sequence ID" value="VTJ77802.1"/>
    <property type="molecule type" value="Genomic_DNA"/>
</dbReference>
<evidence type="ECO:0000256" key="1">
    <source>
        <dbReference type="SAM" id="MobiDB-lite"/>
    </source>
</evidence>
<keyword evidence="3" id="KW-1185">Reference proteome</keyword>
<feature type="region of interest" description="Disordered" evidence="1">
    <location>
        <begin position="40"/>
        <end position="99"/>
    </location>
</feature>
<protein>
    <submittedName>
        <fullName evidence="2">Uncharacterized protein</fullName>
    </submittedName>
</protein>
<feature type="non-terminal residue" evidence="2">
    <location>
        <position position="1"/>
    </location>
</feature>
<accession>A0A5E4CAD5</accession>
<sequence>RATPGIPKPLCRPATPTGLAAGASALGSASRLAAAFQERIRASPARSSGRHRGPRAKPVRTGRAVVWTHRAGVSAPPLPSPSRLRPGGQRALERAGAAQTWCSRNFPADSASWRRARKNSVQK</sequence>
<evidence type="ECO:0000313" key="3">
    <source>
        <dbReference type="Proteomes" id="UP000335636"/>
    </source>
</evidence>
<proteinExistence type="predicted"/>
<comment type="caution">
    <text evidence="2">The sequence shown here is derived from an EMBL/GenBank/DDBJ whole genome shotgun (WGS) entry which is preliminary data.</text>
</comment>
<dbReference type="Proteomes" id="UP000335636">
    <property type="component" value="Unassembled WGS sequence"/>
</dbReference>
<feature type="compositionally biased region" description="Basic residues" evidence="1">
    <location>
        <begin position="114"/>
        <end position="123"/>
    </location>
</feature>